<dbReference type="EMBL" id="JAZAVK010000118">
    <property type="protein sequence ID" value="KAK7421674.1"/>
    <property type="molecule type" value="Genomic_DNA"/>
</dbReference>
<protein>
    <recommendedName>
        <fullName evidence="1">Aminotransferase class I/classII large domain-containing protein</fullName>
    </recommendedName>
</protein>
<name>A0ABR1HKN2_9HYPO</name>
<dbReference type="InterPro" id="IPR015421">
    <property type="entry name" value="PyrdxlP-dep_Trfase_major"/>
</dbReference>
<dbReference type="InterPro" id="IPR004839">
    <property type="entry name" value="Aminotransferase_I/II_large"/>
</dbReference>
<reference evidence="2 3" key="1">
    <citation type="journal article" date="2025" name="Microbiol. Resour. Announc.">
        <title>Draft genome sequences for Neonectria magnoliae and Neonectria punicea, canker pathogens of Liriodendron tulipifera and Acer saccharum in West Virginia.</title>
        <authorList>
            <person name="Petronek H.M."/>
            <person name="Kasson M.T."/>
            <person name="Metheny A.M."/>
            <person name="Stauder C.M."/>
            <person name="Lovett B."/>
            <person name="Lynch S.C."/>
            <person name="Garnas J.R."/>
            <person name="Kasson L.R."/>
            <person name="Stajich J.E."/>
        </authorList>
    </citation>
    <scope>NUCLEOTIDE SEQUENCE [LARGE SCALE GENOMIC DNA]</scope>
    <source>
        <strain evidence="2 3">NRRL 64651</strain>
    </source>
</reference>
<dbReference type="CDD" id="cd00609">
    <property type="entry name" value="AAT_like"/>
    <property type="match status" value="1"/>
</dbReference>
<organism evidence="2 3">
    <name type="scientific">Neonectria magnoliae</name>
    <dbReference type="NCBI Taxonomy" id="2732573"/>
    <lineage>
        <taxon>Eukaryota</taxon>
        <taxon>Fungi</taxon>
        <taxon>Dikarya</taxon>
        <taxon>Ascomycota</taxon>
        <taxon>Pezizomycotina</taxon>
        <taxon>Sordariomycetes</taxon>
        <taxon>Hypocreomycetidae</taxon>
        <taxon>Hypocreales</taxon>
        <taxon>Nectriaceae</taxon>
        <taxon>Neonectria</taxon>
    </lineage>
</organism>
<dbReference type="InterPro" id="IPR015422">
    <property type="entry name" value="PyrdxlP-dep_Trfase_small"/>
</dbReference>
<dbReference type="Gene3D" id="3.40.640.10">
    <property type="entry name" value="Type I PLP-dependent aspartate aminotransferase-like (Major domain)"/>
    <property type="match status" value="1"/>
</dbReference>
<dbReference type="Pfam" id="PF00155">
    <property type="entry name" value="Aminotran_1_2"/>
    <property type="match status" value="1"/>
</dbReference>
<sequence length="281" mass="30346">MCKDPAAPGPLDTSVKLTYGPGTGGCSLQPGGGDGRLIKENTKMIIINNPNNPTGAPIPTNTLHRIAKVAKARGIILFSDEVYRPLFHGGAAGQCDVPAPTTTLGYERTVVTGPCRKNFALAGIRVEWVATKDKTILLAIASARDYNTISVFRIDDRIASYALSPAVQEPLVALNMALARTNAKLLKRFVDDHGSVCSWVEPKAGTTAFIHFKSNGEPVNDVDFCMDLLEKTKVFFCPGSHCFGDDQDFAGYVRVGYVCETQVLETGLKKLEGYIQSYLVS</sequence>
<dbReference type="PANTHER" id="PTHR43510">
    <property type="entry name" value="AMINOTRANSFERASE FUNCTION, HYPOTHETICAL (EUROFUNG)"/>
    <property type="match status" value="1"/>
</dbReference>
<evidence type="ECO:0000313" key="2">
    <source>
        <dbReference type="EMBL" id="KAK7421674.1"/>
    </source>
</evidence>
<accession>A0ABR1HKN2</accession>
<comment type="caution">
    <text evidence="2">The sequence shown here is derived from an EMBL/GenBank/DDBJ whole genome shotgun (WGS) entry which is preliminary data.</text>
</comment>
<proteinExistence type="predicted"/>
<evidence type="ECO:0000259" key="1">
    <source>
        <dbReference type="Pfam" id="PF00155"/>
    </source>
</evidence>
<dbReference type="SUPFAM" id="SSF53383">
    <property type="entry name" value="PLP-dependent transferases"/>
    <property type="match status" value="1"/>
</dbReference>
<gene>
    <name evidence="2" type="ORF">QQZ08_009848</name>
</gene>
<dbReference type="PANTHER" id="PTHR43510:SF1">
    <property type="entry name" value="AMINOTRANSFERASE FUNCTION, HYPOTHETICAL (EUROFUNG)"/>
    <property type="match status" value="1"/>
</dbReference>
<keyword evidence="3" id="KW-1185">Reference proteome</keyword>
<dbReference type="InterPro" id="IPR015424">
    <property type="entry name" value="PyrdxlP-dep_Trfase"/>
</dbReference>
<evidence type="ECO:0000313" key="3">
    <source>
        <dbReference type="Proteomes" id="UP001498421"/>
    </source>
</evidence>
<dbReference type="Proteomes" id="UP001498421">
    <property type="component" value="Unassembled WGS sequence"/>
</dbReference>
<feature type="domain" description="Aminotransferase class I/classII large" evidence="1">
    <location>
        <begin position="37"/>
        <end position="268"/>
    </location>
</feature>
<dbReference type="Gene3D" id="3.90.1150.10">
    <property type="entry name" value="Aspartate Aminotransferase, domain 1"/>
    <property type="match status" value="1"/>
</dbReference>